<evidence type="ECO:0000256" key="16">
    <source>
        <dbReference type="SAM" id="MobiDB-lite"/>
    </source>
</evidence>
<dbReference type="InterPro" id="IPR001547">
    <property type="entry name" value="Glyco_hydro_5"/>
</dbReference>
<evidence type="ECO:0000256" key="17">
    <source>
        <dbReference type="SAM" id="Phobius"/>
    </source>
</evidence>
<feature type="region of interest" description="Disordered" evidence="16">
    <location>
        <begin position="84"/>
        <end position="119"/>
    </location>
</feature>
<keyword evidence="6" id="KW-0735">Signal-anchor</keyword>
<evidence type="ECO:0000256" key="14">
    <source>
        <dbReference type="ARBA" id="ARBA00038929"/>
    </source>
</evidence>
<evidence type="ECO:0000256" key="12">
    <source>
        <dbReference type="ARBA" id="ARBA00036824"/>
    </source>
</evidence>
<dbReference type="GO" id="GO:0005576">
    <property type="term" value="C:extracellular region"/>
    <property type="evidence" value="ECO:0007669"/>
    <property type="project" value="TreeGrafter"/>
</dbReference>
<evidence type="ECO:0000256" key="4">
    <source>
        <dbReference type="ARBA" id="ARBA00022692"/>
    </source>
</evidence>
<feature type="domain" description="Glycoside hydrolase family 5" evidence="18">
    <location>
        <begin position="212"/>
        <end position="410"/>
    </location>
</feature>
<proteinExistence type="inferred from homology"/>
<feature type="compositionally biased region" description="Low complexity" evidence="16">
    <location>
        <begin position="84"/>
        <end position="94"/>
    </location>
</feature>
<dbReference type="Proteomes" id="UP000242287">
    <property type="component" value="Unassembled WGS sequence"/>
</dbReference>
<dbReference type="GO" id="GO:0009986">
    <property type="term" value="C:cell surface"/>
    <property type="evidence" value="ECO:0007669"/>
    <property type="project" value="TreeGrafter"/>
</dbReference>
<dbReference type="GO" id="GO:0009251">
    <property type="term" value="P:glucan catabolic process"/>
    <property type="evidence" value="ECO:0007669"/>
    <property type="project" value="TreeGrafter"/>
</dbReference>
<evidence type="ECO:0000313" key="20">
    <source>
        <dbReference type="Proteomes" id="UP000242287"/>
    </source>
</evidence>
<evidence type="ECO:0000313" key="19">
    <source>
        <dbReference type="EMBL" id="PFH46075.1"/>
    </source>
</evidence>
<comment type="function">
    <text evidence="13">Glucosidase involved in the degradation of cellulosic biomass. Active on lichenan.</text>
</comment>
<protein>
    <recommendedName>
        <fullName evidence="14">glucan 1,3-beta-glucosidase</fullName>
        <ecNumber evidence="14">3.2.1.58</ecNumber>
    </recommendedName>
    <alternativeName>
        <fullName evidence="15">Exo-1,3-beta-glucanase D</fullName>
    </alternativeName>
</protein>
<feature type="transmembrane region" description="Helical" evidence="17">
    <location>
        <begin position="49"/>
        <end position="75"/>
    </location>
</feature>
<evidence type="ECO:0000256" key="5">
    <source>
        <dbReference type="ARBA" id="ARBA00022801"/>
    </source>
</evidence>
<dbReference type="InterPro" id="IPR050386">
    <property type="entry name" value="Glycosyl_hydrolase_5"/>
</dbReference>
<accession>A0A2A9N729</accession>
<keyword evidence="10" id="KW-0326">Glycosidase</keyword>
<dbReference type="GO" id="GO:0071555">
    <property type="term" value="P:cell wall organization"/>
    <property type="evidence" value="ECO:0007669"/>
    <property type="project" value="UniProtKB-KW"/>
</dbReference>
<keyword evidence="8 17" id="KW-0472">Membrane</keyword>
<dbReference type="GO" id="GO:0005886">
    <property type="term" value="C:plasma membrane"/>
    <property type="evidence" value="ECO:0007669"/>
    <property type="project" value="UniProtKB-SubCell"/>
</dbReference>
<comment type="subcellular location">
    <subcellularLocation>
        <location evidence="1">Cell membrane</location>
        <topology evidence="1">Single-pass type II membrane protein</topology>
    </subcellularLocation>
</comment>
<evidence type="ECO:0000256" key="10">
    <source>
        <dbReference type="ARBA" id="ARBA00023295"/>
    </source>
</evidence>
<evidence type="ECO:0000256" key="11">
    <source>
        <dbReference type="ARBA" id="ARBA00023316"/>
    </source>
</evidence>
<evidence type="ECO:0000259" key="18">
    <source>
        <dbReference type="Pfam" id="PF00150"/>
    </source>
</evidence>
<evidence type="ECO:0000256" key="6">
    <source>
        <dbReference type="ARBA" id="ARBA00022968"/>
    </source>
</evidence>
<dbReference type="SUPFAM" id="SSF51445">
    <property type="entry name" value="(Trans)glycosidases"/>
    <property type="match status" value="1"/>
</dbReference>
<evidence type="ECO:0000256" key="1">
    <source>
        <dbReference type="ARBA" id="ARBA00004401"/>
    </source>
</evidence>
<evidence type="ECO:0000256" key="13">
    <source>
        <dbReference type="ARBA" id="ARBA00037126"/>
    </source>
</evidence>
<dbReference type="PANTHER" id="PTHR31297:SF34">
    <property type="entry name" value="GLUCAN 1,3-BETA-GLUCOSIDASE 2"/>
    <property type="match status" value="1"/>
</dbReference>
<keyword evidence="5 19" id="KW-0378">Hydrolase</keyword>
<evidence type="ECO:0000256" key="8">
    <source>
        <dbReference type="ARBA" id="ARBA00023136"/>
    </source>
</evidence>
<keyword evidence="3" id="KW-1003">Cell membrane</keyword>
<comment type="catalytic activity">
    <reaction evidence="12">
        <text>Successive hydrolysis of beta-D-glucose units from the non-reducing ends of (1-&gt;3)-beta-D-glucans, releasing alpha-glucose.</text>
        <dbReference type="EC" id="3.2.1.58"/>
    </reaction>
</comment>
<name>A0A2A9N729_9AGAR</name>
<keyword evidence="4 17" id="KW-0812">Transmembrane</keyword>
<dbReference type="EC" id="3.2.1.58" evidence="14"/>
<sequence length="678" mass="74553">MSSTPSAVLAMKEEDSSANASISLLVDRLNNAQQLSQSQPRKPWMRKRLLFLLLFLAMVVIVVVLVVILPVYFVVIRGKSQHTSNASTATSSSNMPRPSQNGLPSPAPTIGGDGSRVVTDNGTEFTYHNPFGGYWVQDPMDPFNNGARPNEWTPPLNASWRWGKDRIYGVNLGGLFVLEPFIAPELFQRYPSAEDEWDISKAMRADSTNGGINQLEDHYKTFIDEQDIAEIAGAGLNFIRIPLAFWAIETWEGEPFLTRTSWKYFLQILDWARKYGLRVCLDLHAVPGSQNGYNHSGRVSALNFLSGNMGIANAERTLYYIRVLTEFISQPEYRDLIPIFGIVNEALVNTIGMDQMTSFYLRAHDMIRSITGVGEGNGPYIAIHDGFNSVSNWAGFLQGSDRIMMDQHKYFSFGGPQSDPLDVPGPDGSPGGQWPLLACNAWGPPSNQSRRDFGLTIVGEFAASPNDCGLFLRGAHGHPQTGDCDAFDNWEHYTREMKEGIKNFVMASMDAFGDWFFWTWKIGPAKSGRIETPLWSYQLGLRNGWIPSDPRKAVGKCRSLDASSSPFDGKYKPWQTGTPSSIPALSSSNFPWPPTSIVNAEVPVTLLPTYTNTAPVITLPVPTFTSAPAAVTQSVDGWFNDGDTTGGITTIAGCSYPNEYDGTFSVIPTAPCTGPTAA</sequence>
<evidence type="ECO:0000256" key="7">
    <source>
        <dbReference type="ARBA" id="ARBA00022989"/>
    </source>
</evidence>
<keyword evidence="20" id="KW-1185">Reference proteome</keyword>
<gene>
    <name evidence="19" type="ORF">AMATHDRAFT_70677</name>
</gene>
<evidence type="ECO:0000256" key="3">
    <source>
        <dbReference type="ARBA" id="ARBA00022475"/>
    </source>
</evidence>
<dbReference type="EMBL" id="KZ302240">
    <property type="protein sequence ID" value="PFH46075.1"/>
    <property type="molecule type" value="Genomic_DNA"/>
</dbReference>
<dbReference type="AlphaFoldDB" id="A0A2A9N729"/>
<dbReference type="Gene3D" id="3.20.20.80">
    <property type="entry name" value="Glycosidases"/>
    <property type="match status" value="1"/>
</dbReference>
<evidence type="ECO:0000256" key="9">
    <source>
        <dbReference type="ARBA" id="ARBA00023180"/>
    </source>
</evidence>
<reference evidence="19 20" key="1">
    <citation type="submission" date="2014-02" db="EMBL/GenBank/DDBJ databases">
        <title>Transposable element dynamics among asymbiotic and ectomycorrhizal Amanita fungi.</title>
        <authorList>
            <consortium name="DOE Joint Genome Institute"/>
            <person name="Hess J."/>
            <person name="Skrede I."/>
            <person name="Wolfe B."/>
            <person name="LaButti K."/>
            <person name="Ohm R.A."/>
            <person name="Grigoriev I.V."/>
            <person name="Pringle A."/>
        </authorList>
    </citation>
    <scope>NUCLEOTIDE SEQUENCE [LARGE SCALE GENOMIC DNA]</scope>
    <source>
        <strain evidence="19 20">SKay4041</strain>
    </source>
</reference>
<dbReference type="InterPro" id="IPR017853">
    <property type="entry name" value="GH"/>
</dbReference>
<organism evidence="19 20">
    <name type="scientific">Amanita thiersii Skay4041</name>
    <dbReference type="NCBI Taxonomy" id="703135"/>
    <lineage>
        <taxon>Eukaryota</taxon>
        <taxon>Fungi</taxon>
        <taxon>Dikarya</taxon>
        <taxon>Basidiomycota</taxon>
        <taxon>Agaricomycotina</taxon>
        <taxon>Agaricomycetes</taxon>
        <taxon>Agaricomycetidae</taxon>
        <taxon>Agaricales</taxon>
        <taxon>Pluteineae</taxon>
        <taxon>Amanitaceae</taxon>
        <taxon>Amanita</taxon>
    </lineage>
</organism>
<evidence type="ECO:0000256" key="2">
    <source>
        <dbReference type="ARBA" id="ARBA00005641"/>
    </source>
</evidence>
<dbReference type="Pfam" id="PF00150">
    <property type="entry name" value="Cellulase"/>
    <property type="match status" value="1"/>
</dbReference>
<keyword evidence="7 17" id="KW-1133">Transmembrane helix</keyword>
<comment type="similarity">
    <text evidence="2">Belongs to the glycosyl hydrolase 5 (cellulase A) family.</text>
</comment>
<dbReference type="GO" id="GO:0004338">
    <property type="term" value="F:glucan exo-1,3-beta-glucosidase activity"/>
    <property type="evidence" value="ECO:0007669"/>
    <property type="project" value="UniProtKB-EC"/>
</dbReference>
<dbReference type="STRING" id="703135.A0A2A9N729"/>
<dbReference type="OrthoDB" id="62120at2759"/>
<evidence type="ECO:0000256" key="15">
    <source>
        <dbReference type="ARBA" id="ARBA00041260"/>
    </source>
</evidence>
<keyword evidence="9" id="KW-0325">Glycoprotein</keyword>
<dbReference type="PANTHER" id="PTHR31297">
    <property type="entry name" value="GLUCAN ENDO-1,6-BETA-GLUCOSIDASE B"/>
    <property type="match status" value="1"/>
</dbReference>
<keyword evidence="11" id="KW-0961">Cell wall biogenesis/degradation</keyword>